<comment type="caution">
    <text evidence="3">The sequence shown here is derived from an EMBL/GenBank/DDBJ whole genome shotgun (WGS) entry which is preliminary data.</text>
</comment>
<dbReference type="InterPro" id="IPR015943">
    <property type="entry name" value="WD40/YVTN_repeat-like_dom_sf"/>
</dbReference>
<evidence type="ECO:0000313" key="3">
    <source>
        <dbReference type="EMBL" id="KAL0474222.1"/>
    </source>
</evidence>
<evidence type="ECO:0008006" key="5">
    <source>
        <dbReference type="Google" id="ProtNLM"/>
    </source>
</evidence>
<name>A0ABR3DPD3_NEUIN</name>
<dbReference type="PROSITE" id="PS50082">
    <property type="entry name" value="WD_REPEATS_2"/>
    <property type="match status" value="1"/>
</dbReference>
<proteinExistence type="predicted"/>
<sequence>MFGEVGCSSLSSNSLKHRILNTSLFDLPSGFMKTQILLPTSALPARHRERRGHNSIRKQKKAYERCPCLPRLGVLELTSEPAPAHQHPKQGNHGSRRPVHRITEAKVNKPTFSDFHPISEPRFSRRCPSAPDPGPTSRAYPAKQQLKLNWHCKDFRPYPPAVAMRDTNMRNGNRPQVSQGSHGTGALTDMLSGNSAVAGSSWPTIVPMSTIAGEEDGVINYQVENHQVVIGQPLNHFSESGSEYEDVEDEEHQHEDGQGEQEVEEHDDDNDGHESLFYGHHYLHTDQMLSHHPQPSVYLGLDGYLDDDVDMSDDAGAPLVDYLQVANLLTNDMDTDVSDLGGEHGSPYELSMAPDHEDSISMTSSLSDEEQFSQYPPAPPAPFTPFTLDLVNQMLATTGQGWLPTTTASQVISGIINTVHPQVPPTTLLDTFPHPAHGPNPHSMTSLGPSNHCLTELLYDWARPDHRGQGVHLPRGPYPWPSRIADLAAQKLSRIRYTDLAGDQCDFQGVNWEELGVTRQEARQRRLLTYRNYVNVSLSDNWDENCPDVSLPGTDSFFKFRRMDFKSNINLSHFQLRNILATTSRTKIFYPGTGAVHQFNPVSGKTRVVMKLGDAQGSHVSTMAAGHSVLIAGSFNGEYTLRHMDSDEPESSACHEGIITSNQSGITNHAQVYQDRNSDRPLAGFASNDAVFRVLDITTEKWLFHEVYDFPLNCTAVSPDRRLRVAVGDHKNVFITTTESTLGGGKPQILQELSGHRDHGFSCAWADDGWTVATGFQDKAITIWDARCWTDRNGSSKPLCTIRAEMAGVRNLQFSPIGSGKRVLVAAEEADYINIIDAQTFRSKQTVDVFAEIGGVSFTNSGQDLTVLCYDPTRGGLLQLERCGMSQMMTGDFDERGLDYQYYGRHMGGSGDSDWLQSSFTEEKRIKDSVVWRSQRRAALADLGPF</sequence>
<evidence type="ECO:0000256" key="2">
    <source>
        <dbReference type="SAM" id="MobiDB-lite"/>
    </source>
</evidence>
<feature type="region of interest" description="Disordered" evidence="2">
    <location>
        <begin position="170"/>
        <end position="191"/>
    </location>
</feature>
<dbReference type="PANTHER" id="PTHR43991:SF12">
    <property type="entry name" value="WD REPEAT PROTEIN (AFU_ORTHOLOGUE AFUA_8G05640)"/>
    <property type="match status" value="1"/>
</dbReference>
<evidence type="ECO:0000256" key="1">
    <source>
        <dbReference type="PROSITE-ProRule" id="PRU00221"/>
    </source>
</evidence>
<feature type="region of interest" description="Disordered" evidence="2">
    <location>
        <begin position="103"/>
        <end position="140"/>
    </location>
</feature>
<dbReference type="SMART" id="SM00320">
    <property type="entry name" value="WD40"/>
    <property type="match status" value="2"/>
</dbReference>
<accession>A0ABR3DPD3</accession>
<feature type="compositionally biased region" description="Polar residues" evidence="2">
    <location>
        <begin position="170"/>
        <end position="181"/>
    </location>
</feature>
<dbReference type="InterPro" id="IPR001680">
    <property type="entry name" value="WD40_rpt"/>
</dbReference>
<keyword evidence="1" id="KW-0853">WD repeat</keyword>
<keyword evidence="4" id="KW-1185">Reference proteome</keyword>
<dbReference type="PANTHER" id="PTHR43991">
    <property type="entry name" value="WD REPEAT PROTEIN (AFU_ORTHOLOGUE AFUA_8G05640)-RELATED"/>
    <property type="match status" value="1"/>
</dbReference>
<gene>
    <name evidence="3" type="ORF">QR685DRAFT_567205</name>
</gene>
<evidence type="ECO:0000313" key="4">
    <source>
        <dbReference type="Proteomes" id="UP001451303"/>
    </source>
</evidence>
<dbReference type="Gene3D" id="2.130.10.10">
    <property type="entry name" value="YVTN repeat-like/Quinoprotein amine dehydrogenase"/>
    <property type="match status" value="1"/>
</dbReference>
<feature type="repeat" description="WD" evidence="1">
    <location>
        <begin position="753"/>
        <end position="785"/>
    </location>
</feature>
<dbReference type="SUPFAM" id="SSF50978">
    <property type="entry name" value="WD40 repeat-like"/>
    <property type="match status" value="1"/>
</dbReference>
<dbReference type="Proteomes" id="UP001451303">
    <property type="component" value="Unassembled WGS sequence"/>
</dbReference>
<dbReference type="PROSITE" id="PS50294">
    <property type="entry name" value="WD_REPEATS_REGION"/>
    <property type="match status" value="1"/>
</dbReference>
<organism evidence="3 4">
    <name type="scientific">Neurospora intermedia</name>
    <dbReference type="NCBI Taxonomy" id="5142"/>
    <lineage>
        <taxon>Eukaryota</taxon>
        <taxon>Fungi</taxon>
        <taxon>Dikarya</taxon>
        <taxon>Ascomycota</taxon>
        <taxon>Pezizomycotina</taxon>
        <taxon>Sordariomycetes</taxon>
        <taxon>Sordariomycetidae</taxon>
        <taxon>Sordariales</taxon>
        <taxon>Sordariaceae</taxon>
        <taxon>Neurospora</taxon>
    </lineage>
</organism>
<dbReference type="InterPro" id="IPR036322">
    <property type="entry name" value="WD40_repeat_dom_sf"/>
</dbReference>
<reference evidence="3 4" key="1">
    <citation type="submission" date="2023-09" db="EMBL/GenBank/DDBJ databases">
        <title>Multi-omics analysis of a traditional fermented food reveals byproduct-associated fungal strains for waste-to-food upcycling.</title>
        <authorList>
            <consortium name="Lawrence Berkeley National Laboratory"/>
            <person name="Rekdal V.M."/>
            <person name="Villalobos-Escobedo J.M."/>
            <person name="Rodriguez-Valeron N."/>
            <person name="Garcia M.O."/>
            <person name="Vasquez D.P."/>
            <person name="Damayanti I."/>
            <person name="Sorensen P.M."/>
            <person name="Baidoo E.E."/>
            <person name="De Carvalho A.C."/>
            <person name="Riley R."/>
            <person name="Lipzen A."/>
            <person name="He G."/>
            <person name="Yan M."/>
            <person name="Haridas S."/>
            <person name="Daum C."/>
            <person name="Yoshinaga Y."/>
            <person name="Ng V."/>
            <person name="Grigoriev I.V."/>
            <person name="Munk R."/>
            <person name="Nuraida L."/>
            <person name="Wijaya C.H."/>
            <person name="Morales P.-C."/>
            <person name="Keasling J.D."/>
        </authorList>
    </citation>
    <scope>NUCLEOTIDE SEQUENCE [LARGE SCALE GENOMIC DNA]</scope>
    <source>
        <strain evidence="3 4">FGSC 2613</strain>
    </source>
</reference>
<dbReference type="EMBL" id="JAVLET010000001">
    <property type="protein sequence ID" value="KAL0474222.1"/>
    <property type="molecule type" value="Genomic_DNA"/>
</dbReference>
<feature type="compositionally biased region" description="Acidic residues" evidence="2">
    <location>
        <begin position="258"/>
        <end position="271"/>
    </location>
</feature>
<feature type="region of interest" description="Disordered" evidence="2">
    <location>
        <begin position="237"/>
        <end position="276"/>
    </location>
</feature>
<protein>
    <recommendedName>
        <fullName evidence="5">WD40 repeat-like protein</fullName>
    </recommendedName>
</protein>